<gene>
    <name evidence="1" type="ORF">ABID47_003411</name>
</gene>
<evidence type="ECO:0000313" key="1">
    <source>
        <dbReference type="EMBL" id="MET3546795.1"/>
    </source>
</evidence>
<protein>
    <recommendedName>
        <fullName evidence="3">Glycosyl transferase</fullName>
    </recommendedName>
</protein>
<name>A0ABV2F4X5_9BACL</name>
<sequence>MNSYRICPRHLERMTDDTGLLEHALGSVPRRQEGYTTDDNARALWACSVIQRMEPDASERWLKLADIYLAFLLWLQKEDGTFHNNVAYDRSPEPETASDDCHGRAVWAAVNAWAELPDEGSRWAAETILLGSAAATQQLQFPRGWAYTLAAYSRLWTAKERYPLRMTRPELLEKLQAWTLIERLEGNLMDLYSTSAEPGWHWFEPQMTYGNGVLPWALFSSYQTTGRETVRRVAKESLDFLAEQMTAKEGWIRPIGNRGWADRGHRSRWDQQPLEVMKLALAAREAYRVEGSQEYKELIRRCREWFHGENDCHRPLADPSDGSCCDGLTPNGPNRNKGAESTISFLLTEYMYAELYCGQDELEKRAEMLNI</sequence>
<dbReference type="RefSeq" id="WP_354498400.1">
    <property type="nucleotide sequence ID" value="NZ_JBEPLV010000003.1"/>
</dbReference>
<reference evidence="1 2" key="1">
    <citation type="submission" date="2024-06" db="EMBL/GenBank/DDBJ databases">
        <title>Genomic Encyclopedia of Type Strains, Phase IV (KMG-IV): sequencing the most valuable type-strain genomes for metagenomic binning, comparative biology and taxonomic classification.</title>
        <authorList>
            <person name="Goeker M."/>
        </authorList>
    </citation>
    <scope>NUCLEOTIDE SEQUENCE [LARGE SCALE GENOMIC DNA]</scope>
    <source>
        <strain evidence="1 2">DSM 17253</strain>
    </source>
</reference>
<dbReference type="InterPro" id="IPR008928">
    <property type="entry name" value="6-hairpin_glycosidase_sf"/>
</dbReference>
<keyword evidence="2" id="KW-1185">Reference proteome</keyword>
<dbReference type="EMBL" id="JBEPLV010000003">
    <property type="protein sequence ID" value="MET3546795.1"/>
    <property type="molecule type" value="Genomic_DNA"/>
</dbReference>
<accession>A0ABV2F4X5</accession>
<evidence type="ECO:0008006" key="3">
    <source>
        <dbReference type="Google" id="ProtNLM"/>
    </source>
</evidence>
<organism evidence="1 2">
    <name type="scientific">Paenibacillus favisporus</name>
    <dbReference type="NCBI Taxonomy" id="221028"/>
    <lineage>
        <taxon>Bacteria</taxon>
        <taxon>Bacillati</taxon>
        <taxon>Bacillota</taxon>
        <taxon>Bacilli</taxon>
        <taxon>Bacillales</taxon>
        <taxon>Paenibacillaceae</taxon>
        <taxon>Paenibacillus</taxon>
    </lineage>
</organism>
<dbReference type="SUPFAM" id="SSF48208">
    <property type="entry name" value="Six-hairpin glycosidases"/>
    <property type="match status" value="1"/>
</dbReference>
<proteinExistence type="predicted"/>
<comment type="caution">
    <text evidence="1">The sequence shown here is derived from an EMBL/GenBank/DDBJ whole genome shotgun (WGS) entry which is preliminary data.</text>
</comment>
<evidence type="ECO:0000313" key="2">
    <source>
        <dbReference type="Proteomes" id="UP001549098"/>
    </source>
</evidence>
<dbReference type="Proteomes" id="UP001549098">
    <property type="component" value="Unassembled WGS sequence"/>
</dbReference>